<sequence length="613" mass="63935">MLTSDHPRYKWVALSNTTLGTLLATINSSIVLISLPAIFKGIDINPLEPNNVSYLLWMLIGYMLVTAVLVVTLGRLGDMYGRVRIYNAGFAIFTVTSIILSLDPFGGGGGALWLIGWRVVQAIGGAMLMANSAAIITDAFPAKQRGMALGVNIVSALAGSFIGLVAGGVLAEWDWRSVFWVNIPLGVLGTVWAYRSLHDTGVRRKAKIDWWGNATFAIGLTAVLAAITYGIQPYGGHTMGWTNPWVLTGLIGGAIVLVAFGLIETRVAEPMFPLGLFKNLSFLSGNLANLLASIARGGLQFMLIIWLQGIWLPQHGYDYESTPLWAGIYLVPLTIGFLAAGPLAGTLSDRFGPRPFATGGLLVMAVSFGGLLLLPSNFNYVVFALLIFINGLGGGLFAAPNTSLVMSSVPANMRGAASGMRATFQNAGQVLSIGVFFSLMVAGLASSLPSTLSSGLTAQGVPADTAAQVAATPPVGTLFAAFLGYNPIGELLGQQTLDSLPPSNADRLTGLDFFPQLISGPFHDGLVIVFWLAIAMSVVGALASLLRSKPAVVAAVETPEGAFVAHEAEVQAEFTDAELLNPATVVAEPLGADPTASNSAAGGVSTTPASPAG</sequence>
<gene>
    <name evidence="10" type="ORF">SAMN05421748_15114</name>
</gene>
<feature type="transmembrane region" description="Helical" evidence="8">
    <location>
        <begin position="85"/>
        <end position="102"/>
    </location>
</feature>
<accession>A0A285KQ14</accession>
<dbReference type="AlphaFoldDB" id="A0A285KQ14"/>
<feature type="transmembrane region" description="Helical" evidence="8">
    <location>
        <begin position="148"/>
        <end position="171"/>
    </location>
</feature>
<name>A0A285KQ14_9ACTN</name>
<feature type="transmembrane region" description="Helical" evidence="8">
    <location>
        <begin position="430"/>
        <end position="448"/>
    </location>
</feature>
<evidence type="ECO:0000256" key="6">
    <source>
        <dbReference type="ARBA" id="ARBA00023136"/>
    </source>
</evidence>
<dbReference type="Proteomes" id="UP000219612">
    <property type="component" value="Unassembled WGS sequence"/>
</dbReference>
<dbReference type="PROSITE" id="PS50850">
    <property type="entry name" value="MFS"/>
    <property type="match status" value="1"/>
</dbReference>
<keyword evidence="5 8" id="KW-1133">Transmembrane helix</keyword>
<protein>
    <submittedName>
        <fullName evidence="10">Predicted arabinose efflux permease, MFS family</fullName>
    </submittedName>
</protein>
<evidence type="ECO:0000256" key="4">
    <source>
        <dbReference type="ARBA" id="ARBA00022692"/>
    </source>
</evidence>
<feature type="transmembrane region" description="Helical" evidence="8">
    <location>
        <begin position="324"/>
        <end position="344"/>
    </location>
</feature>
<feature type="transmembrane region" description="Helical" evidence="8">
    <location>
        <begin position="114"/>
        <end position="136"/>
    </location>
</feature>
<reference evidence="10 11" key="1">
    <citation type="submission" date="2017-09" db="EMBL/GenBank/DDBJ databases">
        <authorList>
            <person name="Ehlers B."/>
            <person name="Leendertz F.H."/>
        </authorList>
    </citation>
    <scope>NUCLEOTIDE SEQUENCE [LARGE SCALE GENOMIC DNA]</scope>
    <source>
        <strain evidence="10 11">CGMCC 4.6857</strain>
    </source>
</reference>
<keyword evidence="6 8" id="KW-0472">Membrane</keyword>
<organism evidence="10 11">
    <name type="scientific">Paractinoplanes atraurantiacus</name>
    <dbReference type="NCBI Taxonomy" id="1036182"/>
    <lineage>
        <taxon>Bacteria</taxon>
        <taxon>Bacillati</taxon>
        <taxon>Actinomycetota</taxon>
        <taxon>Actinomycetes</taxon>
        <taxon>Micromonosporales</taxon>
        <taxon>Micromonosporaceae</taxon>
        <taxon>Paractinoplanes</taxon>
    </lineage>
</organism>
<dbReference type="CDD" id="cd17321">
    <property type="entry name" value="MFS_MMR_MDR_like"/>
    <property type="match status" value="1"/>
</dbReference>
<feature type="transmembrane region" description="Helical" evidence="8">
    <location>
        <begin position="244"/>
        <end position="263"/>
    </location>
</feature>
<keyword evidence="4 8" id="KW-0812">Transmembrane</keyword>
<evidence type="ECO:0000259" key="9">
    <source>
        <dbReference type="PROSITE" id="PS50850"/>
    </source>
</evidence>
<evidence type="ECO:0000256" key="5">
    <source>
        <dbReference type="ARBA" id="ARBA00022989"/>
    </source>
</evidence>
<dbReference type="SUPFAM" id="SSF103473">
    <property type="entry name" value="MFS general substrate transporter"/>
    <property type="match status" value="2"/>
</dbReference>
<feature type="transmembrane region" description="Helical" evidence="8">
    <location>
        <begin position="380"/>
        <end position="399"/>
    </location>
</feature>
<evidence type="ECO:0000256" key="3">
    <source>
        <dbReference type="ARBA" id="ARBA00022475"/>
    </source>
</evidence>
<dbReference type="Gene3D" id="1.20.1720.10">
    <property type="entry name" value="Multidrug resistance protein D"/>
    <property type="match status" value="1"/>
</dbReference>
<keyword evidence="3" id="KW-1003">Cell membrane</keyword>
<dbReference type="PANTHER" id="PTHR42718">
    <property type="entry name" value="MAJOR FACILITATOR SUPERFAMILY MULTIDRUG TRANSPORTER MFSC"/>
    <property type="match status" value="1"/>
</dbReference>
<evidence type="ECO:0000256" key="7">
    <source>
        <dbReference type="SAM" id="MobiDB-lite"/>
    </source>
</evidence>
<dbReference type="PANTHER" id="PTHR42718:SF46">
    <property type="entry name" value="BLR6921 PROTEIN"/>
    <property type="match status" value="1"/>
</dbReference>
<dbReference type="GO" id="GO:0022857">
    <property type="term" value="F:transmembrane transporter activity"/>
    <property type="evidence" value="ECO:0007669"/>
    <property type="project" value="InterPro"/>
</dbReference>
<feature type="transmembrane region" description="Helical" evidence="8">
    <location>
        <begin position="356"/>
        <end position="374"/>
    </location>
</feature>
<keyword evidence="11" id="KW-1185">Reference proteome</keyword>
<evidence type="ECO:0000313" key="11">
    <source>
        <dbReference type="Proteomes" id="UP000219612"/>
    </source>
</evidence>
<keyword evidence="2" id="KW-0813">Transport</keyword>
<feature type="transmembrane region" description="Helical" evidence="8">
    <location>
        <begin position="177"/>
        <end position="194"/>
    </location>
</feature>
<feature type="transmembrane region" description="Helical" evidence="8">
    <location>
        <begin position="54"/>
        <end position="73"/>
    </location>
</feature>
<feature type="transmembrane region" description="Helical" evidence="8">
    <location>
        <begin position="287"/>
        <end position="312"/>
    </location>
</feature>
<comment type="subcellular location">
    <subcellularLocation>
        <location evidence="1">Cell membrane</location>
        <topology evidence="1">Multi-pass membrane protein</topology>
    </subcellularLocation>
</comment>
<dbReference type="RefSeq" id="WP_097329153.1">
    <property type="nucleotide sequence ID" value="NZ_OBDY01000051.1"/>
</dbReference>
<feature type="transmembrane region" description="Helical" evidence="8">
    <location>
        <begin position="214"/>
        <end position="232"/>
    </location>
</feature>
<dbReference type="GO" id="GO:0005886">
    <property type="term" value="C:plasma membrane"/>
    <property type="evidence" value="ECO:0007669"/>
    <property type="project" value="UniProtKB-SubCell"/>
</dbReference>
<evidence type="ECO:0000256" key="2">
    <source>
        <dbReference type="ARBA" id="ARBA00022448"/>
    </source>
</evidence>
<dbReference type="OrthoDB" id="9781469at2"/>
<feature type="domain" description="Major facilitator superfamily (MFS) profile" evidence="9">
    <location>
        <begin position="13"/>
        <end position="488"/>
    </location>
</feature>
<dbReference type="InterPro" id="IPR036259">
    <property type="entry name" value="MFS_trans_sf"/>
</dbReference>
<feature type="region of interest" description="Disordered" evidence="7">
    <location>
        <begin position="590"/>
        <end position="613"/>
    </location>
</feature>
<dbReference type="EMBL" id="OBDY01000051">
    <property type="protein sequence ID" value="SNY74303.1"/>
    <property type="molecule type" value="Genomic_DNA"/>
</dbReference>
<dbReference type="InterPro" id="IPR020846">
    <property type="entry name" value="MFS_dom"/>
</dbReference>
<dbReference type="Gene3D" id="1.20.1250.20">
    <property type="entry name" value="MFS general substrate transporter like domains"/>
    <property type="match status" value="1"/>
</dbReference>
<feature type="transmembrane region" description="Helical" evidence="8">
    <location>
        <begin position="21"/>
        <end position="42"/>
    </location>
</feature>
<proteinExistence type="predicted"/>
<evidence type="ECO:0000256" key="8">
    <source>
        <dbReference type="SAM" id="Phobius"/>
    </source>
</evidence>
<feature type="compositionally biased region" description="Polar residues" evidence="7">
    <location>
        <begin position="595"/>
        <end position="613"/>
    </location>
</feature>
<evidence type="ECO:0000313" key="10">
    <source>
        <dbReference type="EMBL" id="SNY74303.1"/>
    </source>
</evidence>
<dbReference type="InterPro" id="IPR011701">
    <property type="entry name" value="MFS"/>
</dbReference>
<dbReference type="Pfam" id="PF07690">
    <property type="entry name" value="MFS_1"/>
    <property type="match status" value="1"/>
</dbReference>
<feature type="transmembrane region" description="Helical" evidence="8">
    <location>
        <begin position="525"/>
        <end position="546"/>
    </location>
</feature>
<evidence type="ECO:0000256" key="1">
    <source>
        <dbReference type="ARBA" id="ARBA00004651"/>
    </source>
</evidence>